<name>A0A5B8MI09_9CHLO</name>
<dbReference type="OrthoDB" id="568296at2759"/>
<proteinExistence type="predicted"/>
<reference evidence="1 2" key="1">
    <citation type="submission" date="2018-07" db="EMBL/GenBank/DDBJ databases">
        <title>The complete nuclear genome of the prasinophyte Chloropicon primus (CCMP1205).</title>
        <authorList>
            <person name="Pombert J.-F."/>
            <person name="Otis C."/>
            <person name="Turmel M."/>
            <person name="Lemieux C."/>
        </authorList>
    </citation>
    <scope>NUCLEOTIDE SEQUENCE [LARGE SCALE GENOMIC DNA]</scope>
    <source>
        <strain evidence="1 2">CCMP1205</strain>
    </source>
</reference>
<protein>
    <recommendedName>
        <fullName evidence="3">Class I SAM-dependent methyltransferase</fullName>
    </recommendedName>
</protein>
<keyword evidence="2" id="KW-1185">Reference proteome</keyword>
<gene>
    <name evidence="1" type="ORF">A3770_03p22120</name>
</gene>
<sequence>MSLKEKEVLYRLYSASNSVFEWGIGSSTIIAAQAGVERLTGVDSAMPWVKKVRKHVPSNYNIRHAYIGEVKEWGKPVNETHKDLWPNYSEQVNREQEPFDVYLVDGRFRVACAALALLHGQKDSRVLVHDFQRSSYQVILEVADKMEQQEKLVVLRRKATTSDAELLVFWEKYEFDYT</sequence>
<evidence type="ECO:0000313" key="2">
    <source>
        <dbReference type="Proteomes" id="UP000316726"/>
    </source>
</evidence>
<dbReference type="AlphaFoldDB" id="A0A5B8MI09"/>
<accession>A0A5B8MI09</accession>
<evidence type="ECO:0000313" key="1">
    <source>
        <dbReference type="EMBL" id="QDZ19694.1"/>
    </source>
</evidence>
<organism evidence="1 2">
    <name type="scientific">Chloropicon primus</name>
    <dbReference type="NCBI Taxonomy" id="1764295"/>
    <lineage>
        <taxon>Eukaryota</taxon>
        <taxon>Viridiplantae</taxon>
        <taxon>Chlorophyta</taxon>
        <taxon>Chloropicophyceae</taxon>
        <taxon>Chloropicales</taxon>
        <taxon>Chloropicaceae</taxon>
        <taxon>Chloropicon</taxon>
    </lineage>
</organism>
<dbReference type="Proteomes" id="UP000316726">
    <property type="component" value="Chromosome 3"/>
</dbReference>
<dbReference type="InterPro" id="IPR029063">
    <property type="entry name" value="SAM-dependent_MTases_sf"/>
</dbReference>
<evidence type="ECO:0008006" key="3">
    <source>
        <dbReference type="Google" id="ProtNLM"/>
    </source>
</evidence>
<dbReference type="EMBL" id="CP031036">
    <property type="protein sequence ID" value="QDZ19694.1"/>
    <property type="molecule type" value="Genomic_DNA"/>
</dbReference>
<dbReference type="Gene3D" id="3.40.50.150">
    <property type="entry name" value="Vaccinia Virus protein VP39"/>
    <property type="match status" value="1"/>
</dbReference>